<dbReference type="Gene3D" id="3.30.200.20">
    <property type="entry name" value="Phosphorylase Kinase, domain 1"/>
    <property type="match status" value="1"/>
</dbReference>
<reference evidence="21" key="2">
    <citation type="submission" date="2019-10" db="EMBL/GenBank/DDBJ databases">
        <title>A de novo genome assembly of a pear dwarfing rootstock.</title>
        <authorList>
            <person name="Wang F."/>
            <person name="Wang J."/>
            <person name="Li S."/>
            <person name="Zhang Y."/>
            <person name="Fang M."/>
            <person name="Ma L."/>
            <person name="Zhao Y."/>
            <person name="Jiang S."/>
        </authorList>
    </citation>
    <scope>NUCLEOTIDE SEQUENCE [LARGE SCALE GENOMIC DNA]</scope>
</reference>
<dbReference type="InterPro" id="IPR011009">
    <property type="entry name" value="Kinase-like_dom_sf"/>
</dbReference>
<protein>
    <recommendedName>
        <fullName evidence="2">non-specific serine/threonine protein kinase</fullName>
        <ecNumber evidence="2">2.7.11.1</ecNumber>
    </recommendedName>
</protein>
<dbReference type="CDD" id="cd01098">
    <property type="entry name" value="PAN_AP_plant"/>
    <property type="match status" value="1"/>
</dbReference>
<feature type="domain" description="Apple" evidence="19">
    <location>
        <begin position="185"/>
        <end position="266"/>
    </location>
</feature>
<dbReference type="OrthoDB" id="1933550at2759"/>
<comment type="catalytic activity">
    <reaction evidence="12">
        <text>L-threonyl-[protein] + ATP = O-phospho-L-threonyl-[protein] + ADP + H(+)</text>
        <dbReference type="Rhea" id="RHEA:46608"/>
        <dbReference type="Rhea" id="RHEA-COMP:11060"/>
        <dbReference type="Rhea" id="RHEA-COMP:11605"/>
        <dbReference type="ChEBI" id="CHEBI:15378"/>
        <dbReference type="ChEBI" id="CHEBI:30013"/>
        <dbReference type="ChEBI" id="CHEBI:30616"/>
        <dbReference type="ChEBI" id="CHEBI:61977"/>
        <dbReference type="ChEBI" id="CHEBI:456216"/>
        <dbReference type="EC" id="2.7.11.1"/>
    </reaction>
</comment>
<dbReference type="GO" id="GO:0005886">
    <property type="term" value="C:plasma membrane"/>
    <property type="evidence" value="ECO:0007669"/>
    <property type="project" value="UniProtKB-SubCell"/>
</dbReference>
<keyword evidence="15" id="KW-1133">Transmembrane helix</keyword>
<keyword evidence="8" id="KW-0418">Kinase</keyword>
<dbReference type="Pfam" id="PF00954">
    <property type="entry name" value="S_locus_glycop"/>
    <property type="match status" value="1"/>
</dbReference>
<keyword evidence="5" id="KW-0808">Transferase</keyword>
<reference evidence="20 21" key="3">
    <citation type="submission" date="2019-11" db="EMBL/GenBank/DDBJ databases">
        <title>A de novo genome assembly of a pear dwarfing rootstock.</title>
        <authorList>
            <person name="Wang F."/>
            <person name="Wang J."/>
            <person name="Li S."/>
            <person name="Zhang Y."/>
            <person name="Fang M."/>
            <person name="Ma L."/>
            <person name="Zhao Y."/>
            <person name="Jiang S."/>
        </authorList>
    </citation>
    <scope>NUCLEOTIDE SEQUENCE [LARGE SCALE GENOMIC DNA]</scope>
    <source>
        <strain evidence="20">S2</strain>
        <tissue evidence="20">Leaf</tissue>
    </source>
</reference>
<feature type="transmembrane region" description="Helical" evidence="15">
    <location>
        <begin position="284"/>
        <end position="307"/>
    </location>
</feature>
<feature type="signal peptide" evidence="16">
    <location>
        <begin position="1"/>
        <end position="19"/>
    </location>
</feature>
<dbReference type="SMART" id="SM00220">
    <property type="entry name" value="S_TKc"/>
    <property type="match status" value="1"/>
</dbReference>
<dbReference type="PROSITE" id="PS00108">
    <property type="entry name" value="PROTEIN_KINASE_ST"/>
    <property type="match status" value="1"/>
</dbReference>
<keyword evidence="15" id="KW-0812">Transmembrane</keyword>
<evidence type="ECO:0000256" key="3">
    <source>
        <dbReference type="ARBA" id="ARBA00022475"/>
    </source>
</evidence>
<dbReference type="CDD" id="cd14066">
    <property type="entry name" value="STKc_IRAK"/>
    <property type="match status" value="1"/>
</dbReference>
<dbReference type="InterPro" id="IPR008271">
    <property type="entry name" value="Ser/Thr_kinase_AS"/>
</dbReference>
<organism evidence="20 21">
    <name type="scientific">Pyrus ussuriensis x Pyrus communis</name>
    <dbReference type="NCBI Taxonomy" id="2448454"/>
    <lineage>
        <taxon>Eukaryota</taxon>
        <taxon>Viridiplantae</taxon>
        <taxon>Streptophyta</taxon>
        <taxon>Embryophyta</taxon>
        <taxon>Tracheophyta</taxon>
        <taxon>Spermatophyta</taxon>
        <taxon>Magnoliopsida</taxon>
        <taxon>eudicotyledons</taxon>
        <taxon>Gunneridae</taxon>
        <taxon>Pentapetalae</taxon>
        <taxon>rosids</taxon>
        <taxon>fabids</taxon>
        <taxon>Rosales</taxon>
        <taxon>Rosaceae</taxon>
        <taxon>Amygdaloideae</taxon>
        <taxon>Maleae</taxon>
        <taxon>Pyrus</taxon>
    </lineage>
</organism>
<evidence type="ECO:0000256" key="13">
    <source>
        <dbReference type="ARBA" id="ARBA00048679"/>
    </source>
</evidence>
<dbReference type="GO" id="GO:0048544">
    <property type="term" value="P:recognition of pollen"/>
    <property type="evidence" value="ECO:0007669"/>
    <property type="project" value="InterPro"/>
</dbReference>
<evidence type="ECO:0000256" key="2">
    <source>
        <dbReference type="ARBA" id="ARBA00012513"/>
    </source>
</evidence>
<reference evidence="20 21" key="1">
    <citation type="submission" date="2019-09" db="EMBL/GenBank/DDBJ databases">
        <authorList>
            <person name="Ou C."/>
        </authorList>
    </citation>
    <scope>NUCLEOTIDE SEQUENCE [LARGE SCALE GENOMIC DNA]</scope>
    <source>
        <strain evidence="20">S2</strain>
        <tissue evidence="20">Leaf</tissue>
    </source>
</reference>
<evidence type="ECO:0000313" key="21">
    <source>
        <dbReference type="Proteomes" id="UP000327157"/>
    </source>
</evidence>
<evidence type="ECO:0000256" key="14">
    <source>
        <dbReference type="PROSITE-ProRule" id="PRU10141"/>
    </source>
</evidence>
<dbReference type="InterPro" id="IPR000719">
    <property type="entry name" value="Prot_kinase_dom"/>
</dbReference>
<dbReference type="Pfam" id="PF08276">
    <property type="entry name" value="PAN_2"/>
    <property type="match status" value="1"/>
</dbReference>
<dbReference type="SUPFAM" id="SSF51110">
    <property type="entry name" value="alpha-D-mannose-specific plant lectins"/>
    <property type="match status" value="1"/>
</dbReference>
<keyword evidence="21" id="KW-1185">Reference proteome</keyword>
<comment type="caution">
    <text evidence="20">The sequence shown here is derived from an EMBL/GenBank/DDBJ whole genome shotgun (WGS) entry which is preliminary data.</text>
</comment>
<dbReference type="CDD" id="cd00054">
    <property type="entry name" value="EGF_CA"/>
    <property type="match status" value="1"/>
</dbReference>
<dbReference type="InterPro" id="IPR001245">
    <property type="entry name" value="Ser-Thr/Tyr_kinase_cat_dom"/>
</dbReference>
<dbReference type="FunFam" id="3.30.200.20:FF:000195">
    <property type="entry name" value="G-type lectin S-receptor-like serine/threonine-protein kinase"/>
    <property type="match status" value="1"/>
</dbReference>
<gene>
    <name evidence="20" type="ORF">D8674_028024</name>
</gene>
<dbReference type="InterPro" id="IPR036426">
    <property type="entry name" value="Bulb-type_lectin_dom_sf"/>
</dbReference>
<feature type="chain" id="PRO_5024305437" description="non-specific serine/threonine protein kinase" evidence="16">
    <location>
        <begin position="20"/>
        <end position="664"/>
    </location>
</feature>
<evidence type="ECO:0000259" key="18">
    <source>
        <dbReference type="PROSITE" id="PS50927"/>
    </source>
</evidence>
<evidence type="ECO:0000256" key="16">
    <source>
        <dbReference type="SAM" id="SignalP"/>
    </source>
</evidence>
<evidence type="ECO:0000259" key="17">
    <source>
        <dbReference type="PROSITE" id="PS50011"/>
    </source>
</evidence>
<evidence type="ECO:0000313" key="20">
    <source>
        <dbReference type="EMBL" id="KAB2637490.1"/>
    </source>
</evidence>
<sequence length="664" mass="74714">MFFKPLFLFFLLLSPLCASIDTITVNQQLKDGDSIVSKDIKFELGFFGPDNSSSSRYVGIWYANQPEKTVVWVANRDNPVNDSSGVLAINSENGSVAQAVLRDYGLYQQLKWSDADDRWEEYWSAPKYRCDKYGQCGANSICSPDNVNLFECECLPGYEPKSVNDWNQRNGSDGCVSKRIGGSKCGNGDGFVTVQRVKDPDASIGAQLVKSMSDKECEQACLNNCSCTAYMSLGREGRIDCMTWYDDLMDILVRTEVGGDLYVRVDKIELGKHSSKSKGFLRRMGAVVIPIVSVLVALVLIIVFACWQHKKKSKTKDYMEVDELEETRRHPELQYFDLSTILAATDNFSPVHKLGQGGFGTVYKGQLPNGQIVAVKRLSRTSGQGVEEFKNEVALIARLQHRNLVKLLGCCIKGEERILVLEHLPNKSLDYFLFDHKRRSLLEWDKRFEIINGVARGILYLHQDSRVRIIHRDLKTSNILLDAEMNPKISDFGMARILHGDQLQDKTNRIVGTYGYMSPEYAVFGRFSTKSDVFSFGIILLEIVSSKKNNGLYQEDHSMNLIGHVWQLWREDRALEIVDSSLESNQSEEVVRCIQIGLLCVQEDPEDRPTMAAVVVMLSGEASPPVPKQPAFVFRKNPCSNADPSVSKESCSINDLTITKFQAR</sequence>
<keyword evidence="11" id="KW-0325">Glycoprotein</keyword>
<evidence type="ECO:0000256" key="10">
    <source>
        <dbReference type="ARBA" id="ARBA00023157"/>
    </source>
</evidence>
<evidence type="ECO:0000259" key="19">
    <source>
        <dbReference type="PROSITE" id="PS50948"/>
    </source>
</evidence>
<keyword evidence="4" id="KW-0723">Serine/threonine-protein kinase</keyword>
<dbReference type="SMART" id="SM00473">
    <property type="entry name" value="PAN_AP"/>
    <property type="match status" value="1"/>
</dbReference>
<dbReference type="PROSITE" id="PS50927">
    <property type="entry name" value="BULB_LECTIN"/>
    <property type="match status" value="1"/>
</dbReference>
<dbReference type="InterPro" id="IPR003609">
    <property type="entry name" value="Pan_app"/>
</dbReference>
<keyword evidence="15" id="KW-0472">Membrane</keyword>
<feature type="domain" description="Bulb-type lectin" evidence="18">
    <location>
        <begin position="20"/>
        <end position="162"/>
    </location>
</feature>
<comment type="subcellular location">
    <subcellularLocation>
        <location evidence="1">Cell membrane</location>
        <topology evidence="1">Single-pass type I membrane protein</topology>
    </subcellularLocation>
</comment>
<dbReference type="GO" id="GO:0004674">
    <property type="term" value="F:protein serine/threonine kinase activity"/>
    <property type="evidence" value="ECO:0007669"/>
    <property type="project" value="UniProtKB-KW"/>
</dbReference>
<evidence type="ECO:0000256" key="1">
    <source>
        <dbReference type="ARBA" id="ARBA00004251"/>
    </source>
</evidence>
<feature type="binding site" evidence="14">
    <location>
        <position position="376"/>
    </location>
    <ligand>
        <name>ATP</name>
        <dbReference type="ChEBI" id="CHEBI:30616"/>
    </ligand>
</feature>
<dbReference type="AlphaFoldDB" id="A0A5N5IIZ3"/>
<evidence type="ECO:0000256" key="8">
    <source>
        <dbReference type="ARBA" id="ARBA00022777"/>
    </source>
</evidence>
<evidence type="ECO:0000256" key="12">
    <source>
        <dbReference type="ARBA" id="ARBA00047899"/>
    </source>
</evidence>
<keyword evidence="7 14" id="KW-0547">Nucleotide-binding</keyword>
<dbReference type="PANTHER" id="PTHR27002:SF839">
    <property type="entry name" value="NON-SPECIFIC SERINE_THREONINE PROTEIN KINASE"/>
    <property type="match status" value="1"/>
</dbReference>
<dbReference type="FunFam" id="1.10.510.10:FF:000060">
    <property type="entry name" value="G-type lectin S-receptor-like serine/threonine-protein kinase"/>
    <property type="match status" value="1"/>
</dbReference>
<keyword evidence="3" id="KW-1003">Cell membrane</keyword>
<comment type="catalytic activity">
    <reaction evidence="13">
        <text>L-seryl-[protein] + ATP = O-phospho-L-seryl-[protein] + ADP + H(+)</text>
        <dbReference type="Rhea" id="RHEA:17989"/>
        <dbReference type="Rhea" id="RHEA-COMP:9863"/>
        <dbReference type="Rhea" id="RHEA-COMP:11604"/>
        <dbReference type="ChEBI" id="CHEBI:15378"/>
        <dbReference type="ChEBI" id="CHEBI:29999"/>
        <dbReference type="ChEBI" id="CHEBI:30616"/>
        <dbReference type="ChEBI" id="CHEBI:83421"/>
        <dbReference type="ChEBI" id="CHEBI:456216"/>
        <dbReference type="EC" id="2.7.11.1"/>
    </reaction>
</comment>
<dbReference type="EMBL" id="SMOL01000004">
    <property type="protein sequence ID" value="KAB2637490.1"/>
    <property type="molecule type" value="Genomic_DNA"/>
</dbReference>
<dbReference type="InterPro" id="IPR001480">
    <property type="entry name" value="Bulb-type_lectin_dom"/>
</dbReference>
<keyword evidence="10" id="KW-1015">Disulfide bond</keyword>
<keyword evidence="9 14" id="KW-0067">ATP-binding</keyword>
<evidence type="ECO:0000256" key="7">
    <source>
        <dbReference type="ARBA" id="ARBA00022741"/>
    </source>
</evidence>
<dbReference type="PROSITE" id="PS00107">
    <property type="entry name" value="PROTEIN_KINASE_ATP"/>
    <property type="match status" value="1"/>
</dbReference>
<dbReference type="Gene3D" id="1.10.510.10">
    <property type="entry name" value="Transferase(Phosphotransferase) domain 1"/>
    <property type="match status" value="1"/>
</dbReference>
<dbReference type="Proteomes" id="UP000327157">
    <property type="component" value="Chromosome 5"/>
</dbReference>
<dbReference type="InterPro" id="IPR000858">
    <property type="entry name" value="S_locus_glycoprot_dom"/>
</dbReference>
<dbReference type="Gene3D" id="2.90.10.10">
    <property type="entry name" value="Bulb-type lectin domain"/>
    <property type="match status" value="1"/>
</dbReference>
<feature type="domain" description="Protein kinase" evidence="17">
    <location>
        <begin position="348"/>
        <end position="632"/>
    </location>
</feature>
<name>A0A5N5IIZ3_9ROSA</name>
<dbReference type="SMART" id="SM00108">
    <property type="entry name" value="B_lectin"/>
    <property type="match status" value="1"/>
</dbReference>
<evidence type="ECO:0000256" key="11">
    <source>
        <dbReference type="ARBA" id="ARBA00023180"/>
    </source>
</evidence>
<dbReference type="SUPFAM" id="SSF56112">
    <property type="entry name" value="Protein kinase-like (PK-like)"/>
    <property type="match status" value="1"/>
</dbReference>
<evidence type="ECO:0000256" key="4">
    <source>
        <dbReference type="ARBA" id="ARBA00022527"/>
    </source>
</evidence>
<accession>A0A5N5IIZ3</accession>
<dbReference type="Pfam" id="PF07714">
    <property type="entry name" value="PK_Tyr_Ser-Thr"/>
    <property type="match status" value="1"/>
</dbReference>
<dbReference type="PROSITE" id="PS50948">
    <property type="entry name" value="PAN"/>
    <property type="match status" value="1"/>
</dbReference>
<evidence type="ECO:0000256" key="6">
    <source>
        <dbReference type="ARBA" id="ARBA00022729"/>
    </source>
</evidence>
<dbReference type="PANTHER" id="PTHR27002">
    <property type="entry name" value="RECEPTOR-LIKE SERINE/THREONINE-PROTEIN KINASE SD1-8"/>
    <property type="match status" value="1"/>
</dbReference>
<keyword evidence="6 16" id="KW-0732">Signal</keyword>
<evidence type="ECO:0000256" key="15">
    <source>
        <dbReference type="SAM" id="Phobius"/>
    </source>
</evidence>
<evidence type="ECO:0000256" key="5">
    <source>
        <dbReference type="ARBA" id="ARBA00022679"/>
    </source>
</evidence>
<proteinExistence type="predicted"/>
<dbReference type="PROSITE" id="PS50011">
    <property type="entry name" value="PROTEIN_KINASE_DOM"/>
    <property type="match status" value="1"/>
</dbReference>
<dbReference type="GO" id="GO:0005524">
    <property type="term" value="F:ATP binding"/>
    <property type="evidence" value="ECO:0007669"/>
    <property type="project" value="UniProtKB-UniRule"/>
</dbReference>
<dbReference type="EC" id="2.7.11.1" evidence="2"/>
<dbReference type="InterPro" id="IPR017441">
    <property type="entry name" value="Protein_kinase_ATP_BS"/>
</dbReference>
<evidence type="ECO:0000256" key="9">
    <source>
        <dbReference type="ARBA" id="ARBA00022840"/>
    </source>
</evidence>